<dbReference type="RefSeq" id="WP_002692608.1">
    <property type="nucleotide sequence ID" value="NZ_AAWS01000001.1"/>
</dbReference>
<dbReference type="EMBL" id="AAWS01000001">
    <property type="protein sequence ID" value="EAY31861.1"/>
    <property type="molecule type" value="Genomic_DNA"/>
</dbReference>
<evidence type="ECO:0008006" key="4">
    <source>
        <dbReference type="Google" id="ProtNLM"/>
    </source>
</evidence>
<evidence type="ECO:0000313" key="3">
    <source>
        <dbReference type="Proteomes" id="UP000004095"/>
    </source>
</evidence>
<accession>A1ZC59</accession>
<keyword evidence="3" id="KW-1185">Reference proteome</keyword>
<evidence type="ECO:0000313" key="2">
    <source>
        <dbReference type="EMBL" id="EAY31861.1"/>
    </source>
</evidence>
<organism evidence="2 3">
    <name type="scientific">Microscilla marina ATCC 23134</name>
    <dbReference type="NCBI Taxonomy" id="313606"/>
    <lineage>
        <taxon>Bacteria</taxon>
        <taxon>Pseudomonadati</taxon>
        <taxon>Bacteroidota</taxon>
        <taxon>Cytophagia</taxon>
        <taxon>Cytophagales</taxon>
        <taxon>Microscillaceae</taxon>
        <taxon>Microscilla</taxon>
    </lineage>
</organism>
<comment type="caution">
    <text evidence="2">The sequence shown here is derived from an EMBL/GenBank/DDBJ whole genome shotgun (WGS) entry which is preliminary data.</text>
</comment>
<keyword evidence="1" id="KW-1133">Transmembrane helix</keyword>
<proteinExistence type="predicted"/>
<keyword evidence="1" id="KW-0812">Transmembrane</keyword>
<reference evidence="2 3" key="1">
    <citation type="submission" date="2007-01" db="EMBL/GenBank/DDBJ databases">
        <authorList>
            <person name="Haygood M."/>
            <person name="Podell S."/>
            <person name="Anderson C."/>
            <person name="Hopkinson B."/>
            <person name="Roe K."/>
            <person name="Barbeau K."/>
            <person name="Gaasterland T."/>
            <person name="Ferriera S."/>
            <person name="Johnson J."/>
            <person name="Kravitz S."/>
            <person name="Beeson K."/>
            <person name="Sutton G."/>
            <person name="Rogers Y.-H."/>
            <person name="Friedman R."/>
            <person name="Frazier M."/>
            <person name="Venter J.C."/>
        </authorList>
    </citation>
    <scope>NUCLEOTIDE SEQUENCE [LARGE SCALE GENOMIC DNA]</scope>
    <source>
        <strain evidence="2 3">ATCC 23134</strain>
    </source>
</reference>
<name>A1ZC59_MICM2</name>
<keyword evidence="1" id="KW-0472">Membrane</keyword>
<gene>
    <name evidence="2" type="ORF">M23134_01890</name>
</gene>
<dbReference type="AlphaFoldDB" id="A1ZC59"/>
<sequence length="230" mass="26350">MMNDLDQQTLELWQTYTDSTERQFWQHYDLLKQQASVTRQHAVIQQARIIKRSRSFASTLVIAPHLKPQLDQIIKHKAPSITPLVLGISGMLLTLPFMLDKSAILLLVCLSSVVFMGSLGILIHGAKNYQKHTKLQKLMHTVLEVDEEYISGVYDQGTIEAVRFSEITTIGTEDFGLVLKTKGKDKQERNALIVPFAIEQFDKLKEHLFKQVRRNNKFVPEHQSLNVLRA</sequence>
<protein>
    <recommendedName>
        <fullName evidence="4">YcxB-like protein domain-containing protein</fullName>
    </recommendedName>
</protein>
<feature type="transmembrane region" description="Helical" evidence="1">
    <location>
        <begin position="104"/>
        <end position="126"/>
    </location>
</feature>
<feature type="transmembrane region" description="Helical" evidence="1">
    <location>
        <begin position="81"/>
        <end position="98"/>
    </location>
</feature>
<evidence type="ECO:0000256" key="1">
    <source>
        <dbReference type="SAM" id="Phobius"/>
    </source>
</evidence>
<dbReference type="Proteomes" id="UP000004095">
    <property type="component" value="Unassembled WGS sequence"/>
</dbReference>